<organism evidence="1">
    <name type="scientific">Arundo donax</name>
    <name type="common">Giant reed</name>
    <name type="synonym">Donax arundinaceus</name>
    <dbReference type="NCBI Taxonomy" id="35708"/>
    <lineage>
        <taxon>Eukaryota</taxon>
        <taxon>Viridiplantae</taxon>
        <taxon>Streptophyta</taxon>
        <taxon>Embryophyta</taxon>
        <taxon>Tracheophyta</taxon>
        <taxon>Spermatophyta</taxon>
        <taxon>Magnoliopsida</taxon>
        <taxon>Liliopsida</taxon>
        <taxon>Poales</taxon>
        <taxon>Poaceae</taxon>
        <taxon>PACMAD clade</taxon>
        <taxon>Arundinoideae</taxon>
        <taxon>Arundineae</taxon>
        <taxon>Arundo</taxon>
    </lineage>
</organism>
<evidence type="ECO:0000313" key="1">
    <source>
        <dbReference type="EMBL" id="JAD43643.1"/>
    </source>
</evidence>
<dbReference type="EMBL" id="GBRH01254252">
    <property type="protein sequence ID" value="JAD43643.1"/>
    <property type="molecule type" value="Transcribed_RNA"/>
</dbReference>
<name>A0A0A9A140_ARUDO</name>
<reference evidence="1" key="1">
    <citation type="submission" date="2014-09" db="EMBL/GenBank/DDBJ databases">
        <authorList>
            <person name="Magalhaes I.L.F."/>
            <person name="Oliveira U."/>
            <person name="Santos F.R."/>
            <person name="Vidigal T.H.D.A."/>
            <person name="Brescovit A.D."/>
            <person name="Santos A.J."/>
        </authorList>
    </citation>
    <scope>NUCLEOTIDE SEQUENCE</scope>
    <source>
        <tissue evidence="1">Shoot tissue taken approximately 20 cm above the soil surface</tissue>
    </source>
</reference>
<sequence>MQALLQLVKS</sequence>
<reference evidence="1" key="2">
    <citation type="journal article" date="2015" name="Data Brief">
        <title>Shoot transcriptome of the giant reed, Arundo donax.</title>
        <authorList>
            <person name="Barrero R.A."/>
            <person name="Guerrero F.D."/>
            <person name="Moolhuijzen P."/>
            <person name="Goolsby J.A."/>
            <person name="Tidwell J."/>
            <person name="Bellgard S.E."/>
            <person name="Bellgard M.I."/>
        </authorList>
    </citation>
    <scope>NUCLEOTIDE SEQUENCE</scope>
    <source>
        <tissue evidence="1">Shoot tissue taken approximately 20 cm above the soil surface</tissue>
    </source>
</reference>
<protein>
    <submittedName>
        <fullName evidence="1">Uncharacterized protein</fullName>
    </submittedName>
</protein>
<accession>A0A0A9A140</accession>
<proteinExistence type="predicted"/>